<name>A0A1M6E3W5_9ACTN</name>
<evidence type="ECO:0000256" key="5">
    <source>
        <dbReference type="ARBA" id="ARBA00023136"/>
    </source>
</evidence>
<feature type="domain" description="Type II secretion system protein GspF" evidence="7">
    <location>
        <begin position="107"/>
        <end position="231"/>
    </location>
</feature>
<dbReference type="InterPro" id="IPR018076">
    <property type="entry name" value="T2SS_GspF_dom"/>
</dbReference>
<protein>
    <submittedName>
        <fullName evidence="8">Flp pilus assembly protein TadB</fullName>
    </submittedName>
</protein>
<feature type="transmembrane region" description="Helical" evidence="6">
    <location>
        <begin position="247"/>
        <end position="267"/>
    </location>
</feature>
<evidence type="ECO:0000313" key="8">
    <source>
        <dbReference type="EMBL" id="SHI80070.1"/>
    </source>
</evidence>
<reference evidence="8 9" key="1">
    <citation type="submission" date="2016-11" db="EMBL/GenBank/DDBJ databases">
        <authorList>
            <person name="Jaros S."/>
            <person name="Januszkiewicz K."/>
            <person name="Wedrychowicz H."/>
        </authorList>
    </citation>
    <scope>NUCLEOTIDE SEQUENCE [LARGE SCALE GENOMIC DNA]</scope>
    <source>
        <strain evidence="8 9">DSM 12906</strain>
    </source>
</reference>
<evidence type="ECO:0000256" key="6">
    <source>
        <dbReference type="SAM" id="Phobius"/>
    </source>
</evidence>
<sequence>MGLTFAIAAGAVVGLGLIVLINGLIPRVPSTGSSTALWTRPAKWWVTLPRKRRIWLGAALAAGVVTAVVTGWLISLLLVPTALILIPALLAAPPQREIETLAGLDRWVRLIATSLTAGKSIRDAIFATRHQVSPVLQDPVARLCTRLDQRWTMRDALWAMADELDSADADAVVAALAIASSRGGAGTRATLTALSDNIQDRLRALREIAAERAKPRAVVRQVTIITLAVLVGALLLNPRFFDPYSTALGQLIAAALAVAYLGCLLMLRRRTVPTPTPRFLRSAP</sequence>
<comment type="subcellular location">
    <subcellularLocation>
        <location evidence="1">Cell membrane</location>
        <topology evidence="1">Multi-pass membrane protein</topology>
    </subcellularLocation>
</comment>
<accession>A0A1M6E3W5</accession>
<dbReference type="PANTHER" id="PTHR35007">
    <property type="entry name" value="INTEGRAL MEMBRANE PROTEIN-RELATED"/>
    <property type="match status" value="1"/>
</dbReference>
<keyword evidence="5 6" id="KW-0472">Membrane</keyword>
<dbReference type="RefSeq" id="WP_073186533.1">
    <property type="nucleotide sequence ID" value="NZ_FQZG01000015.1"/>
</dbReference>
<keyword evidence="3 6" id="KW-0812">Transmembrane</keyword>
<dbReference type="EMBL" id="FQZG01000015">
    <property type="protein sequence ID" value="SHI80070.1"/>
    <property type="molecule type" value="Genomic_DNA"/>
</dbReference>
<keyword evidence="2" id="KW-1003">Cell membrane</keyword>
<dbReference type="STRING" id="1123357.SAMN02745244_01096"/>
<dbReference type="Pfam" id="PF00482">
    <property type="entry name" value="T2SSF"/>
    <property type="match status" value="1"/>
</dbReference>
<evidence type="ECO:0000256" key="1">
    <source>
        <dbReference type="ARBA" id="ARBA00004651"/>
    </source>
</evidence>
<organism evidence="8 9">
    <name type="scientific">Tessaracoccus bendigoensis DSM 12906</name>
    <dbReference type="NCBI Taxonomy" id="1123357"/>
    <lineage>
        <taxon>Bacteria</taxon>
        <taxon>Bacillati</taxon>
        <taxon>Actinomycetota</taxon>
        <taxon>Actinomycetes</taxon>
        <taxon>Propionibacteriales</taxon>
        <taxon>Propionibacteriaceae</taxon>
        <taxon>Tessaracoccus</taxon>
    </lineage>
</organism>
<dbReference type="Proteomes" id="UP000184512">
    <property type="component" value="Unassembled WGS sequence"/>
</dbReference>
<keyword evidence="4 6" id="KW-1133">Transmembrane helix</keyword>
<feature type="transmembrane region" description="Helical" evidence="6">
    <location>
        <begin position="222"/>
        <end position="241"/>
    </location>
</feature>
<gene>
    <name evidence="8" type="ORF">SAMN02745244_01096</name>
</gene>
<keyword evidence="9" id="KW-1185">Reference proteome</keyword>
<dbReference type="AlphaFoldDB" id="A0A1M6E3W5"/>
<evidence type="ECO:0000256" key="2">
    <source>
        <dbReference type="ARBA" id="ARBA00022475"/>
    </source>
</evidence>
<proteinExistence type="predicted"/>
<evidence type="ECO:0000313" key="9">
    <source>
        <dbReference type="Proteomes" id="UP000184512"/>
    </source>
</evidence>
<dbReference type="GO" id="GO:0005886">
    <property type="term" value="C:plasma membrane"/>
    <property type="evidence" value="ECO:0007669"/>
    <property type="project" value="UniProtKB-SubCell"/>
</dbReference>
<evidence type="ECO:0000256" key="3">
    <source>
        <dbReference type="ARBA" id="ARBA00022692"/>
    </source>
</evidence>
<dbReference type="PANTHER" id="PTHR35007:SF3">
    <property type="entry name" value="POSSIBLE CONSERVED ALANINE RICH MEMBRANE PROTEIN"/>
    <property type="match status" value="1"/>
</dbReference>
<feature type="transmembrane region" description="Helical" evidence="6">
    <location>
        <begin position="54"/>
        <end position="86"/>
    </location>
</feature>
<evidence type="ECO:0000256" key="4">
    <source>
        <dbReference type="ARBA" id="ARBA00022989"/>
    </source>
</evidence>
<evidence type="ECO:0000259" key="7">
    <source>
        <dbReference type="Pfam" id="PF00482"/>
    </source>
</evidence>